<dbReference type="AlphaFoldDB" id="A0A1T4L5V5"/>
<proteinExistence type="predicted"/>
<sequence>MNFDEVASPAATLQRLEYYTRLFIPDTIDKGRIYDLTMKINNC</sequence>
<keyword evidence="2" id="KW-1185">Reference proteome</keyword>
<evidence type="ECO:0000313" key="2">
    <source>
        <dbReference type="Proteomes" id="UP000189857"/>
    </source>
</evidence>
<dbReference type="Proteomes" id="UP000189857">
    <property type="component" value="Unassembled WGS sequence"/>
</dbReference>
<protein>
    <submittedName>
        <fullName evidence="1">Uncharacterized protein</fullName>
    </submittedName>
</protein>
<dbReference type="RefSeq" id="WP_276709314.1">
    <property type="nucleotide sequence ID" value="NZ_CACZYW010000017.1"/>
</dbReference>
<dbReference type="EMBL" id="FUXA01000005">
    <property type="protein sequence ID" value="SJZ50119.1"/>
    <property type="molecule type" value="Genomic_DNA"/>
</dbReference>
<accession>A0A1T4L5V5</accession>
<name>A0A1T4L5V5_9FIRM</name>
<evidence type="ECO:0000313" key="1">
    <source>
        <dbReference type="EMBL" id="SJZ50119.1"/>
    </source>
</evidence>
<reference evidence="1 2" key="1">
    <citation type="submission" date="2017-02" db="EMBL/GenBank/DDBJ databases">
        <authorList>
            <person name="Peterson S.W."/>
        </authorList>
    </citation>
    <scope>NUCLEOTIDE SEQUENCE [LARGE SCALE GENOMIC DNA]</scope>
    <source>
        <strain evidence="1 2">ATCC 17233</strain>
    </source>
</reference>
<gene>
    <name evidence="1" type="ORF">SAMN02745110_00687</name>
</gene>
<organism evidence="1 2">
    <name type="scientific">Eubacterium ruminantium</name>
    <dbReference type="NCBI Taxonomy" id="42322"/>
    <lineage>
        <taxon>Bacteria</taxon>
        <taxon>Bacillati</taxon>
        <taxon>Bacillota</taxon>
        <taxon>Clostridia</taxon>
        <taxon>Eubacteriales</taxon>
        <taxon>Eubacteriaceae</taxon>
        <taxon>Eubacterium</taxon>
    </lineage>
</organism>